<sequence>MHLQYHGHMCSCSWYDARIFKGTWVAVSYDIYSDDFLHHIHTTGSVCSKGNLP</sequence>
<evidence type="ECO:0000313" key="1">
    <source>
        <dbReference type="EMBL" id="KAJ8045809.1"/>
    </source>
</evidence>
<reference evidence="1" key="1">
    <citation type="submission" date="2021-10" db="EMBL/GenBank/DDBJ databases">
        <title>Tropical sea cucumber genome reveals ecological adaptation and Cuvierian tubules defense mechanism.</title>
        <authorList>
            <person name="Chen T."/>
        </authorList>
    </citation>
    <scope>NUCLEOTIDE SEQUENCE</scope>
    <source>
        <strain evidence="1">Nanhai2018</strain>
        <tissue evidence="1">Muscle</tissue>
    </source>
</reference>
<evidence type="ECO:0000313" key="2">
    <source>
        <dbReference type="Proteomes" id="UP001152320"/>
    </source>
</evidence>
<comment type="caution">
    <text evidence="1">The sequence shown here is derived from an EMBL/GenBank/DDBJ whole genome shotgun (WGS) entry which is preliminary data.</text>
</comment>
<organism evidence="1 2">
    <name type="scientific">Holothuria leucospilota</name>
    <name type="common">Black long sea cucumber</name>
    <name type="synonym">Mertensiothuria leucospilota</name>
    <dbReference type="NCBI Taxonomy" id="206669"/>
    <lineage>
        <taxon>Eukaryota</taxon>
        <taxon>Metazoa</taxon>
        <taxon>Echinodermata</taxon>
        <taxon>Eleutherozoa</taxon>
        <taxon>Echinozoa</taxon>
        <taxon>Holothuroidea</taxon>
        <taxon>Aspidochirotacea</taxon>
        <taxon>Aspidochirotida</taxon>
        <taxon>Holothuriidae</taxon>
        <taxon>Holothuria</taxon>
    </lineage>
</organism>
<proteinExistence type="predicted"/>
<protein>
    <submittedName>
        <fullName evidence="1">Uncharacterized protein</fullName>
    </submittedName>
</protein>
<dbReference type="AlphaFoldDB" id="A0A9Q1HGN0"/>
<gene>
    <name evidence="1" type="ORF">HOLleu_08904</name>
</gene>
<keyword evidence="2" id="KW-1185">Reference proteome</keyword>
<name>A0A9Q1HGN0_HOLLE</name>
<accession>A0A9Q1HGN0</accession>
<dbReference type="EMBL" id="JAIZAY010000003">
    <property type="protein sequence ID" value="KAJ8045809.1"/>
    <property type="molecule type" value="Genomic_DNA"/>
</dbReference>
<dbReference type="Proteomes" id="UP001152320">
    <property type="component" value="Chromosome 3"/>
</dbReference>